<comment type="caution">
    <text evidence="2">The sequence shown here is derived from an EMBL/GenBank/DDBJ whole genome shotgun (WGS) entry which is preliminary data.</text>
</comment>
<feature type="chain" id="PRO_5002694382" description="DUF4625 domain-containing protein" evidence="1">
    <location>
        <begin position="21"/>
        <end position="157"/>
    </location>
</feature>
<keyword evidence="3" id="KW-1185">Reference proteome</keyword>
<sequence>MNKFVLILLWLLFVSCSDESASSPVNDYKAEKNRIISVMSYPQGLITFKHTLDKQHSIKIILAPELGNQCYSSLHSGVTASVITVTDDGLFIEDTFHKIGPIDLKGHTIKFEKIDQPQINSTKYQVGQITDSQGRSFPFSIEVISEITDAKISSNTK</sequence>
<reference evidence="2 3" key="1">
    <citation type="journal article" date="2010" name="J. Bacteriol.">
        <title>Genome sequence of Lentisphaera araneosa HTCC2155T, the type species of the order Lentisphaerales in the phylum Lentisphaerae.</title>
        <authorList>
            <person name="Thrash J.C."/>
            <person name="Cho J.C."/>
            <person name="Vergin K.L."/>
            <person name="Morris R.M."/>
            <person name="Giovannoni S.J."/>
        </authorList>
    </citation>
    <scope>NUCLEOTIDE SEQUENCE [LARGE SCALE GENOMIC DNA]</scope>
    <source>
        <strain evidence="2 3">HTCC2155</strain>
    </source>
</reference>
<dbReference type="EMBL" id="ABCK01000043">
    <property type="protein sequence ID" value="EDM24908.1"/>
    <property type="molecule type" value="Genomic_DNA"/>
</dbReference>
<dbReference type="PROSITE" id="PS51257">
    <property type="entry name" value="PROKAR_LIPOPROTEIN"/>
    <property type="match status" value="1"/>
</dbReference>
<evidence type="ECO:0000256" key="1">
    <source>
        <dbReference type="SAM" id="SignalP"/>
    </source>
</evidence>
<dbReference type="AlphaFoldDB" id="A6DTZ2"/>
<dbReference type="Proteomes" id="UP000004947">
    <property type="component" value="Unassembled WGS sequence"/>
</dbReference>
<evidence type="ECO:0000313" key="2">
    <source>
        <dbReference type="EMBL" id="EDM24908.1"/>
    </source>
</evidence>
<name>A6DTZ2_9BACT</name>
<protein>
    <recommendedName>
        <fullName evidence="4">DUF4625 domain-containing protein</fullName>
    </recommendedName>
</protein>
<dbReference type="RefSeq" id="WP_007281279.1">
    <property type="nucleotide sequence ID" value="NZ_ABCK01000043.1"/>
</dbReference>
<accession>A6DTZ2</accession>
<evidence type="ECO:0000313" key="3">
    <source>
        <dbReference type="Proteomes" id="UP000004947"/>
    </source>
</evidence>
<keyword evidence="1" id="KW-0732">Signal</keyword>
<proteinExistence type="predicted"/>
<organism evidence="2 3">
    <name type="scientific">Lentisphaera araneosa HTCC2155</name>
    <dbReference type="NCBI Taxonomy" id="313628"/>
    <lineage>
        <taxon>Bacteria</taxon>
        <taxon>Pseudomonadati</taxon>
        <taxon>Lentisphaerota</taxon>
        <taxon>Lentisphaeria</taxon>
        <taxon>Lentisphaerales</taxon>
        <taxon>Lentisphaeraceae</taxon>
        <taxon>Lentisphaera</taxon>
    </lineage>
</organism>
<gene>
    <name evidence="2" type="ORF">LNTAR_04231</name>
</gene>
<feature type="signal peptide" evidence="1">
    <location>
        <begin position="1"/>
        <end position="20"/>
    </location>
</feature>
<evidence type="ECO:0008006" key="4">
    <source>
        <dbReference type="Google" id="ProtNLM"/>
    </source>
</evidence>